<proteinExistence type="predicted"/>
<evidence type="ECO:0000313" key="3">
    <source>
        <dbReference type="Proteomes" id="UP000005408"/>
    </source>
</evidence>
<protein>
    <submittedName>
        <fullName evidence="2">Uncharacterized protein</fullName>
    </submittedName>
</protein>
<sequence length="447" mass="50682">MNPKLLIISLLLLVCPINGQDTDSLNPIAIVPLNQIPTIDLPSPQELDAGMAALNKSQTSRSRGTQADEQKFMGNKQVVHNNDLRAIMRDYNITLEDIQKMLHQFIEGGEEAVTIQRTNPDTGLQKIVPFKELQSQRAAASIPSVSPKSNHLPGEVIHIGSDMGASTSRSGGAQADEQITVVYDDELRTLMRDYNISAEEIKQMLALYAQGGAATITKDRINPEFGFREIVTLDFEKFISQKPSVPITSVTPTAGPPSHPPQDAIQHLLSTEAYLQEQIKELDAQFDALNVAYQWGVIIKQTRDKNAKINRNQRRRFETDLRYIQMEISRRGGTEQRRIPGRYITPEQRALRQELLNIRRRKRIIFQLLRLLGNRNSRLLVPMVKDPFRQQLRRRQRRVNSVGDQHDCEAVRRTIVGGTSLPVQFAGKLTTRRSAIPGQFRRRCVRF</sequence>
<dbReference type="AlphaFoldDB" id="A0A8W8MD06"/>
<organism evidence="2 3">
    <name type="scientific">Magallana gigas</name>
    <name type="common">Pacific oyster</name>
    <name type="synonym">Crassostrea gigas</name>
    <dbReference type="NCBI Taxonomy" id="29159"/>
    <lineage>
        <taxon>Eukaryota</taxon>
        <taxon>Metazoa</taxon>
        <taxon>Spiralia</taxon>
        <taxon>Lophotrochozoa</taxon>
        <taxon>Mollusca</taxon>
        <taxon>Bivalvia</taxon>
        <taxon>Autobranchia</taxon>
        <taxon>Pteriomorphia</taxon>
        <taxon>Ostreida</taxon>
        <taxon>Ostreoidea</taxon>
        <taxon>Ostreidae</taxon>
        <taxon>Magallana</taxon>
    </lineage>
</organism>
<dbReference type="Proteomes" id="UP000005408">
    <property type="component" value="Unassembled WGS sequence"/>
</dbReference>
<reference evidence="2" key="1">
    <citation type="submission" date="2022-08" db="UniProtKB">
        <authorList>
            <consortium name="EnsemblMetazoa"/>
        </authorList>
    </citation>
    <scope>IDENTIFICATION</scope>
    <source>
        <strain evidence="2">05x7-T-G4-1.051#20</strain>
    </source>
</reference>
<evidence type="ECO:0000313" key="2">
    <source>
        <dbReference type="EnsemblMetazoa" id="G32390.11:cds"/>
    </source>
</evidence>
<name>A0A8W8MD06_MAGGI</name>
<accession>A0A8W8MD06</accession>
<feature type="chain" id="PRO_5036503342" evidence="1">
    <location>
        <begin position="20"/>
        <end position="447"/>
    </location>
</feature>
<keyword evidence="3" id="KW-1185">Reference proteome</keyword>
<evidence type="ECO:0000256" key="1">
    <source>
        <dbReference type="SAM" id="SignalP"/>
    </source>
</evidence>
<feature type="signal peptide" evidence="1">
    <location>
        <begin position="1"/>
        <end position="19"/>
    </location>
</feature>
<dbReference type="EnsemblMetazoa" id="G32390.11">
    <property type="protein sequence ID" value="G32390.11:cds"/>
    <property type="gene ID" value="G32390"/>
</dbReference>
<keyword evidence="1" id="KW-0732">Signal</keyword>